<protein>
    <submittedName>
        <fullName evidence="2">Uncharacterized protein</fullName>
    </submittedName>
</protein>
<proteinExistence type="predicted"/>
<feature type="transmembrane region" description="Helical" evidence="1">
    <location>
        <begin position="47"/>
        <end position="69"/>
    </location>
</feature>
<feature type="transmembrane region" description="Helical" evidence="1">
    <location>
        <begin position="12"/>
        <end position="35"/>
    </location>
</feature>
<evidence type="ECO:0000313" key="2">
    <source>
        <dbReference type="EMBL" id="KKR23758.1"/>
    </source>
</evidence>
<sequence length="144" mass="16871">MTANSPHEIKEAPSIFVIPQIAALWIASDLGYYILFSGGYNAEPVRITLYYIFWLVLTAFSFRNVYYTWKPMVNRLLAYTVLCAGSAGIVLYITYILPHFPAIVWTKFWSYYSQRPGIFYRNLSKLCCSSFSWRLWFLLFPIMN</sequence>
<reference evidence="2 3" key="1">
    <citation type="journal article" date="2015" name="Nature">
        <title>rRNA introns, odd ribosomes, and small enigmatic genomes across a large radiation of phyla.</title>
        <authorList>
            <person name="Brown C.T."/>
            <person name="Hug L.A."/>
            <person name="Thomas B.C."/>
            <person name="Sharon I."/>
            <person name="Castelle C.J."/>
            <person name="Singh A."/>
            <person name="Wilkins M.J."/>
            <person name="Williams K.H."/>
            <person name="Banfield J.F."/>
        </authorList>
    </citation>
    <scope>NUCLEOTIDE SEQUENCE [LARGE SCALE GENOMIC DNA]</scope>
</reference>
<dbReference type="AlphaFoldDB" id="A0A0G0P738"/>
<dbReference type="Proteomes" id="UP000034764">
    <property type="component" value="Unassembled WGS sequence"/>
</dbReference>
<feature type="transmembrane region" description="Helical" evidence="1">
    <location>
        <begin position="76"/>
        <end position="98"/>
    </location>
</feature>
<keyword evidence="1" id="KW-0472">Membrane</keyword>
<name>A0A0G0P738_9BACT</name>
<dbReference type="EMBL" id="LBXD01000008">
    <property type="protein sequence ID" value="KKR23758.1"/>
    <property type="molecule type" value="Genomic_DNA"/>
</dbReference>
<organism evidence="2 3">
    <name type="scientific">Candidatus Yanofskybacteria bacterium GW2011_GWD2_39_48</name>
    <dbReference type="NCBI Taxonomy" id="1619031"/>
    <lineage>
        <taxon>Bacteria</taxon>
        <taxon>Candidatus Yanofskyibacteriota</taxon>
    </lineage>
</organism>
<gene>
    <name evidence="2" type="ORF">UT53_C0008G0013</name>
</gene>
<keyword evidence="1" id="KW-0812">Transmembrane</keyword>
<evidence type="ECO:0000313" key="3">
    <source>
        <dbReference type="Proteomes" id="UP000034764"/>
    </source>
</evidence>
<keyword evidence="1" id="KW-1133">Transmembrane helix</keyword>
<accession>A0A0G0P738</accession>
<evidence type="ECO:0000256" key="1">
    <source>
        <dbReference type="SAM" id="Phobius"/>
    </source>
</evidence>
<comment type="caution">
    <text evidence="2">The sequence shown here is derived from an EMBL/GenBank/DDBJ whole genome shotgun (WGS) entry which is preliminary data.</text>
</comment>